<dbReference type="Gene3D" id="3.30.160.60">
    <property type="entry name" value="Classic Zinc Finger"/>
    <property type="match status" value="6"/>
</dbReference>
<feature type="domain" description="C2H2-type" evidence="9">
    <location>
        <begin position="421"/>
        <end position="448"/>
    </location>
</feature>
<evidence type="ECO:0000256" key="2">
    <source>
        <dbReference type="ARBA" id="ARBA00022723"/>
    </source>
</evidence>
<feature type="region of interest" description="Disordered" evidence="8">
    <location>
        <begin position="1787"/>
        <end position="1809"/>
    </location>
</feature>
<reference evidence="10" key="1">
    <citation type="submission" date="2020-11" db="EMBL/GenBank/DDBJ databases">
        <authorList>
            <person name="Tran Van P."/>
        </authorList>
    </citation>
    <scope>NUCLEOTIDE SEQUENCE</scope>
</reference>
<comment type="subcellular location">
    <subcellularLocation>
        <location evidence="1">Nucleus</location>
    </subcellularLocation>
</comment>
<dbReference type="PANTHER" id="PTHR24406">
    <property type="entry name" value="TRANSCRIPTIONAL REPRESSOR CTCFL-RELATED"/>
    <property type="match status" value="1"/>
</dbReference>
<feature type="domain" description="C2H2-type" evidence="9">
    <location>
        <begin position="128"/>
        <end position="155"/>
    </location>
</feature>
<feature type="domain" description="C2H2-type" evidence="9">
    <location>
        <begin position="1199"/>
        <end position="1226"/>
    </location>
</feature>
<organism evidence="10">
    <name type="scientific">Timema cristinae</name>
    <name type="common">Walking stick</name>
    <dbReference type="NCBI Taxonomy" id="61476"/>
    <lineage>
        <taxon>Eukaryota</taxon>
        <taxon>Metazoa</taxon>
        <taxon>Ecdysozoa</taxon>
        <taxon>Arthropoda</taxon>
        <taxon>Hexapoda</taxon>
        <taxon>Insecta</taxon>
        <taxon>Pterygota</taxon>
        <taxon>Neoptera</taxon>
        <taxon>Polyneoptera</taxon>
        <taxon>Phasmatodea</taxon>
        <taxon>Timematodea</taxon>
        <taxon>Timematoidea</taxon>
        <taxon>Timematidae</taxon>
        <taxon>Timema</taxon>
    </lineage>
</organism>
<feature type="domain" description="C2H2-type" evidence="9">
    <location>
        <begin position="791"/>
        <end position="818"/>
    </location>
</feature>
<evidence type="ECO:0000256" key="3">
    <source>
        <dbReference type="ARBA" id="ARBA00022737"/>
    </source>
</evidence>
<feature type="domain" description="C2H2-type" evidence="9">
    <location>
        <begin position="820"/>
        <end position="848"/>
    </location>
</feature>
<evidence type="ECO:0000313" key="10">
    <source>
        <dbReference type="EMBL" id="CAD7392051.1"/>
    </source>
</evidence>
<dbReference type="InterPro" id="IPR050888">
    <property type="entry name" value="ZnF_C2H2-type_TF"/>
</dbReference>
<feature type="domain" description="C2H2-type" evidence="9">
    <location>
        <begin position="1029"/>
        <end position="1056"/>
    </location>
</feature>
<proteinExistence type="predicted"/>
<accession>A0A7R9GR95</accession>
<feature type="domain" description="C2H2-type" evidence="9">
    <location>
        <begin position="1253"/>
        <end position="1290"/>
    </location>
</feature>
<dbReference type="PROSITE" id="PS00028">
    <property type="entry name" value="ZINC_FINGER_C2H2_1"/>
    <property type="match status" value="2"/>
</dbReference>
<dbReference type="Pfam" id="PF00096">
    <property type="entry name" value="zf-C2H2"/>
    <property type="match status" value="4"/>
</dbReference>
<gene>
    <name evidence="10" type="ORF">TCEB3V08_LOCUS90</name>
</gene>
<feature type="compositionally biased region" description="Polar residues" evidence="8">
    <location>
        <begin position="1116"/>
        <end position="1132"/>
    </location>
</feature>
<evidence type="ECO:0000259" key="9">
    <source>
        <dbReference type="PROSITE" id="PS50157"/>
    </source>
</evidence>
<keyword evidence="4 7" id="KW-0863">Zinc-finger</keyword>
<dbReference type="SUPFAM" id="SSF57667">
    <property type="entry name" value="beta-beta-alpha zinc fingers"/>
    <property type="match status" value="4"/>
</dbReference>
<evidence type="ECO:0000256" key="7">
    <source>
        <dbReference type="PROSITE-ProRule" id="PRU00042"/>
    </source>
</evidence>
<sequence>MGEGRLAELTMGIVKKMITLKLIADMSYHQNIPNKDFTDIWNAELFDYDTCPLGQPSDEKTANFLRSQRGKGKNTGVFPCSNCGKGNEIEGIGGNSVVDCKSSALYHAVTEANEDDVGTSNIPRQETHHCPRCRRYYRYKSSMLRHYRLECGKEPQFNCPYCPVKLTQRSYVRIHIQRRHKGMDENAQCKNADNIKVDLSPHNMNLTQFPLGLKSVTLGANTSSSISGAELFCCTDCGKVYRLYTSLARHKRRECGKEPEFQCPLCLYQFKHRFSLERHFRLVHGISIDSYMLTNAWFPETLDPSGENQFLPSKRSPKPPTITDRKNKSWIELQNLLSQSPTSRILTKNQRPLSNIIYTPISNDPSNQEINENDDNLPRHRDVPFLSKDNFQSSGLLLLEDIQGDINNKSMFQKQDIPKDFKCPNCEKLYSYKSSLARHMRLECGKAPQFQCPYCPHQTKHKTQHTYRDSHQNNRPNSSMEQISLHYDSVKGEQTLRDQGFENVITSNAEQNIHCKVVYQCPNCCNIYRIKGTLVRHMRFECETTKFMNALYVDDFDDDWVHGGMRHVPTTEVVGLRYVTTVDDKSREHLANTVHTLARLVIKEYAEYSFVVCTLSQTSLRDFQLNSLLLQQKRGKHRLEYDNMAGAQNNYLSFEQQIWPASSVRRRFLYEETINVDTKLRRQNIENIIALEGRHQTQYELSFQCSNCGNKYRNKGNLARHTKFECGKEPQFHCPQCLYMTCHKKMMLIGKHLPTMYGPLGSNDFTSIDEMLLNSPMTSFKNKSWNSDQLYKCPKCNKTYSQKSTLCRHLKFECGMEPKFKCPFCQQRTSHKCNLLRHIKRAHNDIVEGLEQHGVQQSDRGTLEDKKLRLTAGGPVVLTTHHPLSAKVGTIIANSSGHSVALDNPWLGSKFSLTEASLEDSSRMCSQTDSETNESVTVRNIFPTLPTNILKPKPNKSKTSSYQNYSINSAIIAPETLYEDHQLMGLPYHFMGDAAYTSRGSSYSNTLKKLLISENKTQTLPSSEGPGVFTCKNCGKSYRWKRTLKQHMKDECGKEPKFQCPYCPLRSKLFVMLHEKRDLFFTQLYFDMSSLLDLFGDLSEESQFLPSYKSERSSTHHVNSGQLPQPTKTSGQMDEGSKDECGGERRGLGQGGGRGVMMMTTTMNKVKGAQMEFGAYYDTSYQSGEVDMNFFTMKSLGSYTCPQCQRSYIHKKNLRRHIIFECGTQMEFGDYHELYQTGEVDINFLTTKSFGAYSCPQCQRSYIHKKNLRRHMMFECGTLIGHVRHSGEMRKNVKLNPGKNKTLDTNNMLITNQKSFDERSTTMQLHQKPKSKAPDHKQVEMHSWGTCEILPNHGMKSKKKSFILLLNNYNNNMEVLIILYFLIVCKELEHGVNHHPFNLRLQIQMEAMYVLNVAKHTHKRKILYDICDLNVEQNDNLGVQFVLHALNERVTYKIMYFELTQTLKKSGYNGTPVINIDHQLSIISLQASRNNSLLNSEIHPTEIRTLISPSSAVELNTTSALANYATELVMNKEVQLCRLLPKIYNTVLDSETDEPTSIKYECDFDRTFNIPWSLEGAKSCPVRFTRFPDDLVVITTFSAYFRGTAIKLKKKQMVTWWSRCKVSDFYAGGRGSILGPGKDLSDYQTLPTPLTRHLAASCTETLLEFLEQDQENRSCAETLQEFLEHNQDSLYQAQPVFQDSRFSIIQSKRNIKPKEMYTSTQEGYVKQFYLAPCDIGVWGETSIQLSSLFTIASYYSFRLYALSTNYSNGLGIVKFELEEVNPHLRGGRVENHLGKTTPSSPDRDSNLDLPVLSSRAQHDKRVSQLRHRGGQLRDIMGISGTESRSIIDIAAQGQRRQRALEGEKEEDGCSDTLLEFLEQNQESMYKSQPVFMDSYTGTLLEFLEQNQENMYNSQPVFMDKTWRQRYLQPQEMEPLYQDISPKSLESNMFSSVHPAVEVPEHRAISRTTPQELLHSLQKKDFLCMQCGNSYLHRRSLTPWQIHTNNLPGIPVQSSPNYIPRKNQTDRRRQRLLQGSIVGDSSGAFQCKGCGKLYHYKKNMLRHSRLECGKEPQIQCPYCSHLTAGFESQYEDMFFSEVVDLHMLPNVDWPSEDEEISVEGLKSQSGLLKAKP</sequence>
<evidence type="ECO:0000256" key="1">
    <source>
        <dbReference type="ARBA" id="ARBA00004123"/>
    </source>
</evidence>
<evidence type="ECO:0000256" key="8">
    <source>
        <dbReference type="SAM" id="MobiDB-lite"/>
    </source>
</evidence>
<feature type="region of interest" description="Disordered" evidence="8">
    <location>
        <begin position="1108"/>
        <end position="1147"/>
    </location>
</feature>
<evidence type="ECO:0000256" key="4">
    <source>
        <dbReference type="ARBA" id="ARBA00022771"/>
    </source>
</evidence>
<feature type="domain" description="C2H2-type" evidence="9">
    <location>
        <begin position="232"/>
        <end position="259"/>
    </location>
</feature>
<feature type="domain" description="C2H2-type" evidence="9">
    <location>
        <begin position="261"/>
        <end position="284"/>
    </location>
</feature>
<name>A0A7R9GR95_TIMCR</name>
<dbReference type="GO" id="GO:0005634">
    <property type="term" value="C:nucleus"/>
    <property type="evidence" value="ECO:0007669"/>
    <property type="project" value="UniProtKB-SubCell"/>
</dbReference>
<dbReference type="EMBL" id="OC316488">
    <property type="protein sequence ID" value="CAD7392051.1"/>
    <property type="molecule type" value="Genomic_DNA"/>
</dbReference>
<dbReference type="PROSITE" id="PS50157">
    <property type="entry name" value="ZINC_FINGER_C2H2_2"/>
    <property type="match status" value="11"/>
</dbReference>
<evidence type="ECO:0000256" key="6">
    <source>
        <dbReference type="ARBA" id="ARBA00023242"/>
    </source>
</evidence>
<feature type="domain" description="C2H2-type" evidence="9">
    <location>
        <begin position="2044"/>
        <end position="2071"/>
    </location>
</feature>
<feature type="domain" description="C2H2-type" evidence="9">
    <location>
        <begin position="703"/>
        <end position="730"/>
    </location>
</feature>
<dbReference type="SMART" id="SM00355">
    <property type="entry name" value="ZnF_C2H2"/>
    <property type="match status" value="14"/>
</dbReference>
<keyword evidence="2" id="KW-0479">Metal-binding</keyword>
<dbReference type="InterPro" id="IPR013087">
    <property type="entry name" value="Znf_C2H2_type"/>
</dbReference>
<keyword evidence="5" id="KW-0862">Zinc</keyword>
<evidence type="ECO:0000256" key="5">
    <source>
        <dbReference type="ARBA" id="ARBA00022833"/>
    </source>
</evidence>
<feature type="compositionally biased region" description="Basic and acidic residues" evidence="8">
    <location>
        <begin position="1135"/>
        <end position="1147"/>
    </location>
</feature>
<protein>
    <recommendedName>
        <fullName evidence="9">C2H2-type domain-containing protein</fullName>
    </recommendedName>
</protein>
<keyword evidence="3" id="KW-0677">Repeat</keyword>
<dbReference type="GO" id="GO:0008270">
    <property type="term" value="F:zinc ion binding"/>
    <property type="evidence" value="ECO:0007669"/>
    <property type="project" value="UniProtKB-KW"/>
</dbReference>
<keyword evidence="6" id="KW-0539">Nucleus</keyword>
<dbReference type="InterPro" id="IPR036236">
    <property type="entry name" value="Znf_C2H2_sf"/>
</dbReference>